<dbReference type="EMBL" id="JAPDPJ010000054">
    <property type="protein sequence ID" value="MCW3788482.1"/>
    <property type="molecule type" value="Genomic_DNA"/>
</dbReference>
<sequence>MPELQVSGGAQFKRAAIYETLDDGTERLVGVFDAKHEIFIKY</sequence>
<dbReference type="Proteomes" id="UP001209229">
    <property type="component" value="Unassembled WGS sequence"/>
</dbReference>
<gene>
    <name evidence="1" type="ORF">OM075_18580</name>
</gene>
<dbReference type="AlphaFoldDB" id="A0AAE3M7K9"/>
<keyword evidence="2" id="KW-1185">Reference proteome</keyword>
<comment type="caution">
    <text evidence="1">The sequence shown here is derived from an EMBL/GenBank/DDBJ whole genome shotgun (WGS) entry which is preliminary data.</text>
</comment>
<accession>A0AAE3M7K9</accession>
<evidence type="ECO:0000313" key="2">
    <source>
        <dbReference type="Proteomes" id="UP001209229"/>
    </source>
</evidence>
<organism evidence="1 2">
    <name type="scientific">Plebeiibacterium sediminum</name>
    <dbReference type="NCBI Taxonomy" id="2992112"/>
    <lineage>
        <taxon>Bacteria</taxon>
        <taxon>Pseudomonadati</taxon>
        <taxon>Bacteroidota</taxon>
        <taxon>Bacteroidia</taxon>
        <taxon>Marinilabiliales</taxon>
        <taxon>Marinilabiliaceae</taxon>
        <taxon>Plebeiibacterium</taxon>
    </lineage>
</organism>
<name>A0AAE3M7K9_9BACT</name>
<protein>
    <submittedName>
        <fullName evidence="1">Uncharacterized protein</fullName>
    </submittedName>
</protein>
<evidence type="ECO:0000313" key="1">
    <source>
        <dbReference type="EMBL" id="MCW3788482.1"/>
    </source>
</evidence>
<dbReference type="RefSeq" id="WP_301192041.1">
    <property type="nucleotide sequence ID" value="NZ_JAPDPJ010000054.1"/>
</dbReference>
<reference evidence="1" key="1">
    <citation type="submission" date="2022-10" db="EMBL/GenBank/DDBJ databases">
        <authorList>
            <person name="Yu W.X."/>
        </authorList>
    </citation>
    <scope>NUCLEOTIDE SEQUENCE</scope>
    <source>
        <strain evidence="1">AAT</strain>
    </source>
</reference>
<proteinExistence type="predicted"/>